<organism evidence="2 3">
    <name type="scientific">Candidatus Giovannonibacteria bacterium RIFCSPHIGHO2_02_43_13</name>
    <dbReference type="NCBI Taxonomy" id="1798330"/>
    <lineage>
        <taxon>Bacteria</taxon>
        <taxon>Candidatus Giovannoniibacteriota</taxon>
    </lineage>
</organism>
<evidence type="ECO:0000256" key="1">
    <source>
        <dbReference type="SAM" id="Coils"/>
    </source>
</evidence>
<dbReference type="Proteomes" id="UP000178425">
    <property type="component" value="Unassembled WGS sequence"/>
</dbReference>
<dbReference type="EMBL" id="MFHI01000037">
    <property type="protein sequence ID" value="OGF77673.1"/>
    <property type="molecule type" value="Genomic_DNA"/>
</dbReference>
<evidence type="ECO:0000313" key="2">
    <source>
        <dbReference type="EMBL" id="OGF77673.1"/>
    </source>
</evidence>
<evidence type="ECO:0000313" key="3">
    <source>
        <dbReference type="Proteomes" id="UP000178425"/>
    </source>
</evidence>
<proteinExistence type="predicted"/>
<name>A0A1F5WPR8_9BACT</name>
<gene>
    <name evidence="2" type="ORF">A2W54_02805</name>
</gene>
<protein>
    <submittedName>
        <fullName evidence="2">Uncharacterized protein</fullName>
    </submittedName>
</protein>
<dbReference type="AlphaFoldDB" id="A0A1F5WPR8"/>
<reference evidence="2 3" key="1">
    <citation type="journal article" date="2016" name="Nat. Commun.">
        <title>Thousands of microbial genomes shed light on interconnected biogeochemical processes in an aquifer system.</title>
        <authorList>
            <person name="Anantharaman K."/>
            <person name="Brown C.T."/>
            <person name="Hug L.A."/>
            <person name="Sharon I."/>
            <person name="Castelle C.J."/>
            <person name="Probst A.J."/>
            <person name="Thomas B.C."/>
            <person name="Singh A."/>
            <person name="Wilkins M.J."/>
            <person name="Karaoz U."/>
            <person name="Brodie E.L."/>
            <person name="Williams K.H."/>
            <person name="Hubbard S.S."/>
            <person name="Banfield J.F."/>
        </authorList>
    </citation>
    <scope>NUCLEOTIDE SEQUENCE [LARGE SCALE GENOMIC DNA]</scope>
</reference>
<accession>A0A1F5WPR8</accession>
<keyword evidence="1" id="KW-0175">Coiled coil</keyword>
<sequence>MLEQMPRTELGNIIASDKRVEKQLAWENKLKELDEVGDLLGNGLDEHIKDIVAAFNLNGFNTNQSCEGHDNSGLGAPWVSIEAPDEPEERYVGEKEVYQDVAERYGITFEDVKRANNEAAWVEAIELSSKNEETSECQDWKKENTKLRKKAEELVEAFYKNRTISDTAMRLEFENIGGGGTFRVHNGGEDYLDVREMTEAQKSGLAERLPKYREEMEAFGKFLKDKFFNRQ</sequence>
<comment type="caution">
    <text evidence="2">The sequence shown here is derived from an EMBL/GenBank/DDBJ whole genome shotgun (WGS) entry which is preliminary data.</text>
</comment>
<feature type="coiled-coil region" evidence="1">
    <location>
        <begin position="130"/>
        <end position="157"/>
    </location>
</feature>